<comment type="similarity">
    <text evidence="1 4">Belongs to the short-chain dehydrogenases/reductases (SDR) family.</text>
</comment>
<dbReference type="InterPro" id="IPR051911">
    <property type="entry name" value="SDR_oxidoreductase"/>
</dbReference>
<reference evidence="5" key="1">
    <citation type="submission" date="2023-06" db="EMBL/GenBank/DDBJ databases">
        <title>Genome-scale phylogeny and comparative genomics of the fungal order Sordariales.</title>
        <authorList>
            <consortium name="Lawrence Berkeley National Laboratory"/>
            <person name="Hensen N."/>
            <person name="Bonometti L."/>
            <person name="Westerberg I."/>
            <person name="Brannstrom I.O."/>
            <person name="Guillou S."/>
            <person name="Cros-Aarteil S."/>
            <person name="Calhoun S."/>
            <person name="Haridas S."/>
            <person name="Kuo A."/>
            <person name="Mondo S."/>
            <person name="Pangilinan J."/>
            <person name="Riley R."/>
            <person name="LaButti K."/>
            <person name="Andreopoulos B."/>
            <person name="Lipzen A."/>
            <person name="Chen C."/>
            <person name="Yanf M."/>
            <person name="Daum C."/>
            <person name="Ng V."/>
            <person name="Clum A."/>
            <person name="Steindorff A."/>
            <person name="Ohm R."/>
            <person name="Martin F."/>
            <person name="Silar P."/>
            <person name="Natvig D."/>
            <person name="Lalanne C."/>
            <person name="Gautier V."/>
            <person name="Ament-velasquez S.L."/>
            <person name="Kruys A."/>
            <person name="Hutchinson M.I."/>
            <person name="Powell A.J."/>
            <person name="Barry K."/>
            <person name="Miller A.N."/>
            <person name="Grigoriev I.V."/>
            <person name="Debuchy R."/>
            <person name="Gladieux P."/>
            <person name="Thoren M.H."/>
            <person name="Johannesson H."/>
        </authorList>
    </citation>
    <scope>NUCLEOTIDE SEQUENCE</scope>
    <source>
        <strain evidence="5">SMH3391-2</strain>
    </source>
</reference>
<dbReference type="Pfam" id="PF00106">
    <property type="entry name" value="adh_short"/>
    <property type="match status" value="1"/>
</dbReference>
<accession>A0AA39XB09</accession>
<comment type="caution">
    <text evidence="5">The sequence shown here is derived from an EMBL/GenBank/DDBJ whole genome shotgun (WGS) entry which is preliminary data.</text>
</comment>
<dbReference type="Proteomes" id="UP001174934">
    <property type="component" value="Unassembled WGS sequence"/>
</dbReference>
<name>A0AA39XB09_9PEZI</name>
<dbReference type="PRINTS" id="PR00080">
    <property type="entry name" value="SDRFAMILY"/>
</dbReference>
<dbReference type="GO" id="GO:0016491">
    <property type="term" value="F:oxidoreductase activity"/>
    <property type="evidence" value="ECO:0007669"/>
    <property type="project" value="UniProtKB-KW"/>
</dbReference>
<dbReference type="EMBL" id="JAULSR010000002">
    <property type="protein sequence ID" value="KAK0630415.1"/>
    <property type="molecule type" value="Genomic_DNA"/>
</dbReference>
<dbReference type="InterPro" id="IPR036291">
    <property type="entry name" value="NAD(P)-bd_dom_sf"/>
</dbReference>
<dbReference type="InterPro" id="IPR020904">
    <property type="entry name" value="Sc_DH/Rdtase_CS"/>
</dbReference>
<evidence type="ECO:0000256" key="2">
    <source>
        <dbReference type="ARBA" id="ARBA00022857"/>
    </source>
</evidence>
<evidence type="ECO:0000313" key="6">
    <source>
        <dbReference type="Proteomes" id="UP001174934"/>
    </source>
</evidence>
<proteinExistence type="inferred from homology"/>
<keyword evidence="2" id="KW-0521">NADP</keyword>
<keyword evidence="3" id="KW-0560">Oxidoreductase</keyword>
<keyword evidence="6" id="KW-1185">Reference proteome</keyword>
<protein>
    <submittedName>
        <fullName evidence="5">Uncharacterized protein</fullName>
    </submittedName>
</protein>
<organism evidence="5 6">
    <name type="scientific">Bombardia bombarda</name>
    <dbReference type="NCBI Taxonomy" id="252184"/>
    <lineage>
        <taxon>Eukaryota</taxon>
        <taxon>Fungi</taxon>
        <taxon>Dikarya</taxon>
        <taxon>Ascomycota</taxon>
        <taxon>Pezizomycotina</taxon>
        <taxon>Sordariomycetes</taxon>
        <taxon>Sordariomycetidae</taxon>
        <taxon>Sordariales</taxon>
        <taxon>Lasiosphaeriaceae</taxon>
        <taxon>Bombardia</taxon>
    </lineage>
</organism>
<evidence type="ECO:0000313" key="5">
    <source>
        <dbReference type="EMBL" id="KAK0630415.1"/>
    </source>
</evidence>
<dbReference type="Gene3D" id="3.40.50.720">
    <property type="entry name" value="NAD(P)-binding Rossmann-like Domain"/>
    <property type="match status" value="1"/>
</dbReference>
<evidence type="ECO:0000256" key="3">
    <source>
        <dbReference type="ARBA" id="ARBA00023002"/>
    </source>
</evidence>
<dbReference type="InterPro" id="IPR002347">
    <property type="entry name" value="SDR_fam"/>
</dbReference>
<dbReference type="AlphaFoldDB" id="A0AA39XB09"/>
<sequence>MAPLVWLVTGTTSGIGRALVDQIISRGDKIIAAGRKVEQRLGSIKSDSVALLELDVAAGREVITAKINEAWNIFGHIDILLNNAGMSAIRSAEESDDAYINTMFTVNLFGQMHITSAILPLLRARAAAGKPARIGFTSSSTAWAPLPFMSHYAASKAALSAYVEGLHKELKPLGIQCVAFECGGCLTHLGQPREEKPAAAAATTTGEESGGALKAYEKGFADLMGMFGSDPMAFMPGDAARVAERMVAVVTMGLGVEGGVTGKKWAVRVVLGSDAYDHVRQKCEEMLKLTEEWKYLSYSTDRDGYGGVTQRSYLDMVSILE</sequence>
<gene>
    <name evidence="5" type="ORF">B0T17DRAFT_589939</name>
</gene>
<dbReference type="PANTHER" id="PTHR43976:SF16">
    <property type="entry name" value="SHORT-CHAIN DEHYDROGENASE_REDUCTASE FAMILY PROTEIN"/>
    <property type="match status" value="1"/>
</dbReference>
<dbReference type="SUPFAM" id="SSF51735">
    <property type="entry name" value="NAD(P)-binding Rossmann-fold domains"/>
    <property type="match status" value="1"/>
</dbReference>
<evidence type="ECO:0000256" key="4">
    <source>
        <dbReference type="RuleBase" id="RU000363"/>
    </source>
</evidence>
<dbReference type="PANTHER" id="PTHR43976">
    <property type="entry name" value="SHORT CHAIN DEHYDROGENASE"/>
    <property type="match status" value="1"/>
</dbReference>
<dbReference type="PROSITE" id="PS00061">
    <property type="entry name" value="ADH_SHORT"/>
    <property type="match status" value="1"/>
</dbReference>
<dbReference type="PRINTS" id="PR00081">
    <property type="entry name" value="GDHRDH"/>
</dbReference>
<evidence type="ECO:0000256" key="1">
    <source>
        <dbReference type="ARBA" id="ARBA00006484"/>
    </source>
</evidence>